<dbReference type="InterPro" id="IPR008147">
    <property type="entry name" value="Gln_synt_N"/>
</dbReference>
<dbReference type="EMBL" id="DVLW01000155">
    <property type="protein sequence ID" value="HIT94658.1"/>
    <property type="molecule type" value="Genomic_DNA"/>
</dbReference>
<dbReference type="GO" id="GO:0004356">
    <property type="term" value="F:glutamine synthetase activity"/>
    <property type="evidence" value="ECO:0007669"/>
    <property type="project" value="InterPro"/>
</dbReference>
<dbReference type="InterPro" id="IPR008146">
    <property type="entry name" value="Gln_synth_cat_dom"/>
</dbReference>
<accession>A0A9D1H6T4</accession>
<dbReference type="SMART" id="SM01230">
    <property type="entry name" value="Gln-synt_C"/>
    <property type="match status" value="1"/>
</dbReference>
<dbReference type="InterPro" id="IPR036651">
    <property type="entry name" value="Gln_synt_N_sf"/>
</dbReference>
<evidence type="ECO:0000313" key="9">
    <source>
        <dbReference type="EMBL" id="HIT94658.1"/>
    </source>
</evidence>
<dbReference type="Proteomes" id="UP000824160">
    <property type="component" value="Unassembled WGS sequence"/>
</dbReference>
<evidence type="ECO:0000256" key="1">
    <source>
        <dbReference type="ARBA" id="ARBA00009897"/>
    </source>
</evidence>
<dbReference type="SUPFAM" id="SSF54368">
    <property type="entry name" value="Glutamine synthetase, N-terminal domain"/>
    <property type="match status" value="1"/>
</dbReference>
<dbReference type="SUPFAM" id="SSF55931">
    <property type="entry name" value="Glutamine synthetase/guanido kinase"/>
    <property type="match status" value="1"/>
</dbReference>
<name>A0A9D1H6T4_9FIRM</name>
<dbReference type="GO" id="GO:0006542">
    <property type="term" value="P:glutamine biosynthetic process"/>
    <property type="evidence" value="ECO:0007669"/>
    <property type="project" value="InterPro"/>
</dbReference>
<dbReference type="PANTHER" id="PTHR43785:SF12">
    <property type="entry name" value="TYPE-1 GLUTAMINE SYNTHETASE 2"/>
    <property type="match status" value="1"/>
</dbReference>
<evidence type="ECO:0000256" key="4">
    <source>
        <dbReference type="ARBA" id="ARBA00022840"/>
    </source>
</evidence>
<dbReference type="PANTHER" id="PTHR43785">
    <property type="entry name" value="GAMMA-GLUTAMYLPUTRESCINE SYNTHETASE"/>
    <property type="match status" value="1"/>
</dbReference>
<evidence type="ECO:0000259" key="7">
    <source>
        <dbReference type="PROSITE" id="PS51986"/>
    </source>
</evidence>
<dbReference type="Gene3D" id="3.10.20.70">
    <property type="entry name" value="Glutamine synthetase, N-terminal domain"/>
    <property type="match status" value="1"/>
</dbReference>
<comment type="similarity">
    <text evidence="1 5 6">Belongs to the glutamine synthetase family.</text>
</comment>
<gene>
    <name evidence="9" type="ORF">IAC43_05695</name>
</gene>
<evidence type="ECO:0000259" key="8">
    <source>
        <dbReference type="PROSITE" id="PS51987"/>
    </source>
</evidence>
<dbReference type="AlphaFoldDB" id="A0A9D1H6T4"/>
<organism evidence="9 10">
    <name type="scientific">Candidatus Faecivivens stercoripullorum</name>
    <dbReference type="NCBI Taxonomy" id="2840805"/>
    <lineage>
        <taxon>Bacteria</taxon>
        <taxon>Bacillati</taxon>
        <taxon>Bacillota</taxon>
        <taxon>Clostridia</taxon>
        <taxon>Eubacteriales</taxon>
        <taxon>Oscillospiraceae</taxon>
        <taxon>Oscillospiraceae incertae sedis</taxon>
        <taxon>Candidatus Faecivivens</taxon>
    </lineage>
</organism>
<keyword evidence="2" id="KW-0436">Ligase</keyword>
<dbReference type="PROSITE" id="PS51987">
    <property type="entry name" value="GS_CATALYTIC"/>
    <property type="match status" value="1"/>
</dbReference>
<dbReference type="GO" id="GO:0005524">
    <property type="term" value="F:ATP binding"/>
    <property type="evidence" value="ECO:0007669"/>
    <property type="project" value="UniProtKB-KW"/>
</dbReference>
<evidence type="ECO:0000313" key="10">
    <source>
        <dbReference type="Proteomes" id="UP000824160"/>
    </source>
</evidence>
<feature type="domain" description="GS catalytic" evidence="8">
    <location>
        <begin position="106"/>
        <end position="434"/>
    </location>
</feature>
<reference evidence="9" key="1">
    <citation type="submission" date="2020-10" db="EMBL/GenBank/DDBJ databases">
        <authorList>
            <person name="Gilroy R."/>
        </authorList>
    </citation>
    <scope>NUCLEOTIDE SEQUENCE</scope>
    <source>
        <strain evidence="9">ChiBcec7-5410</strain>
    </source>
</reference>
<sequence>MDNTISEVLSFVEENDVKFIRLTFCDLFGVHKNVTILPSELQRAFTRGIHFEQGAVAGFQKTAQPLFLVPDAGTVSILPWRPSRGRVIRFFCDIRHADGTPYTWCARSILKKEIARAAQFGLSCQFGTECEFYLFKNDENGEPTMIPHDHAGYADIAPLDRGENVRREICLSLEEMGFSPETSHHEAGPGQNEVDFHCSDALTAADNLLAFRAAVKAIANKNGLYASFMPKPFADYSGSGMHINFSLSRGGKNIIHACDGLHDATSESFVEGVLRHIAEITAFLNPLTNSYSRFGSFDAPHSIGWSKRCDTSELIRVPLAFGDQARIELRSPDSCCNPYLAFALLIEAGLDGVEKQYPLRAADCGTDSAHPTAAQQLPSTLEEALTLAASSKMVEQVLPREMIETYCTAKMRECEACAAGNVQSFERSHYFPFY</sequence>
<evidence type="ECO:0000256" key="5">
    <source>
        <dbReference type="PROSITE-ProRule" id="PRU01330"/>
    </source>
</evidence>
<evidence type="ECO:0000256" key="2">
    <source>
        <dbReference type="ARBA" id="ARBA00022598"/>
    </source>
</evidence>
<protein>
    <submittedName>
        <fullName evidence="9">Glutamine synthetase</fullName>
    </submittedName>
</protein>
<keyword evidence="4" id="KW-0067">ATP-binding</keyword>
<comment type="caution">
    <text evidence="9">The sequence shown here is derived from an EMBL/GenBank/DDBJ whole genome shotgun (WGS) entry which is preliminary data.</text>
</comment>
<dbReference type="InterPro" id="IPR014746">
    <property type="entry name" value="Gln_synth/guanido_kin_cat_dom"/>
</dbReference>
<reference evidence="9" key="2">
    <citation type="journal article" date="2021" name="PeerJ">
        <title>Extensive microbial diversity within the chicken gut microbiome revealed by metagenomics and culture.</title>
        <authorList>
            <person name="Gilroy R."/>
            <person name="Ravi A."/>
            <person name="Getino M."/>
            <person name="Pursley I."/>
            <person name="Horton D.L."/>
            <person name="Alikhan N.F."/>
            <person name="Baker D."/>
            <person name="Gharbi K."/>
            <person name="Hall N."/>
            <person name="Watson M."/>
            <person name="Adriaenssens E.M."/>
            <person name="Foster-Nyarko E."/>
            <person name="Jarju S."/>
            <person name="Secka A."/>
            <person name="Antonio M."/>
            <person name="Oren A."/>
            <person name="Chaudhuri R.R."/>
            <person name="La Ragione R."/>
            <person name="Hildebrand F."/>
            <person name="Pallen M.J."/>
        </authorList>
    </citation>
    <scope>NUCLEOTIDE SEQUENCE</scope>
    <source>
        <strain evidence="9">ChiBcec7-5410</strain>
    </source>
</reference>
<evidence type="ECO:0000256" key="6">
    <source>
        <dbReference type="RuleBase" id="RU000384"/>
    </source>
</evidence>
<proteinExistence type="inferred from homology"/>
<keyword evidence="3" id="KW-0547">Nucleotide-binding</keyword>
<feature type="domain" description="GS beta-grasp" evidence="7">
    <location>
        <begin position="15"/>
        <end position="99"/>
    </location>
</feature>
<dbReference type="PROSITE" id="PS51986">
    <property type="entry name" value="GS_BETA_GRASP"/>
    <property type="match status" value="1"/>
</dbReference>
<dbReference type="Gene3D" id="3.30.590.10">
    <property type="entry name" value="Glutamine synthetase/guanido kinase, catalytic domain"/>
    <property type="match status" value="1"/>
</dbReference>
<dbReference type="Pfam" id="PF00120">
    <property type="entry name" value="Gln-synt_C"/>
    <property type="match status" value="1"/>
</dbReference>
<evidence type="ECO:0000256" key="3">
    <source>
        <dbReference type="ARBA" id="ARBA00022741"/>
    </source>
</evidence>
<dbReference type="Pfam" id="PF03951">
    <property type="entry name" value="Gln-synt_N"/>
    <property type="match status" value="1"/>
</dbReference>